<evidence type="ECO:0000313" key="3">
    <source>
        <dbReference type="Proteomes" id="UP000198948"/>
    </source>
</evidence>
<evidence type="ECO:0000313" key="2">
    <source>
        <dbReference type="EMBL" id="SER80537.1"/>
    </source>
</evidence>
<gene>
    <name evidence="2" type="ORF">SAMN04488559_106114</name>
</gene>
<accession>A0A1H9S6B3</accession>
<dbReference type="AlphaFoldDB" id="A0A1H9S6B3"/>
<reference evidence="2 3" key="1">
    <citation type="submission" date="2016-10" db="EMBL/GenBank/DDBJ databases">
        <authorList>
            <person name="de Groot N.N."/>
        </authorList>
    </citation>
    <scope>NUCLEOTIDE SEQUENCE [LARGE SCALE GENOMIC DNA]</scope>
    <source>
        <strain evidence="2 3">DSM 13760</strain>
    </source>
</reference>
<dbReference type="EMBL" id="FOHA01000006">
    <property type="protein sequence ID" value="SER80537.1"/>
    <property type="molecule type" value="Genomic_DNA"/>
</dbReference>
<organism evidence="2 3">
    <name type="scientific">Isobaculum melis</name>
    <dbReference type="NCBI Taxonomy" id="142588"/>
    <lineage>
        <taxon>Bacteria</taxon>
        <taxon>Bacillati</taxon>
        <taxon>Bacillota</taxon>
        <taxon>Bacilli</taxon>
        <taxon>Lactobacillales</taxon>
        <taxon>Carnobacteriaceae</taxon>
        <taxon>Isobaculum</taxon>
    </lineage>
</organism>
<keyword evidence="3" id="KW-1185">Reference proteome</keyword>
<protein>
    <submittedName>
        <fullName evidence="2">Cro/C1-type HTH DNA-binding domain-containing protein</fullName>
    </submittedName>
</protein>
<proteinExistence type="predicted"/>
<evidence type="ECO:0000259" key="1">
    <source>
        <dbReference type="Pfam" id="PF13443"/>
    </source>
</evidence>
<dbReference type="Pfam" id="PF13443">
    <property type="entry name" value="HTH_26"/>
    <property type="match status" value="1"/>
</dbReference>
<name>A0A1H9S6B3_9LACT</name>
<dbReference type="Proteomes" id="UP000198948">
    <property type="component" value="Unassembled WGS sequence"/>
</dbReference>
<dbReference type="InterPro" id="IPR001387">
    <property type="entry name" value="Cro/C1-type_HTH"/>
</dbReference>
<dbReference type="RefSeq" id="WP_092651618.1">
    <property type="nucleotide sequence ID" value="NZ_FOHA01000006.1"/>
</dbReference>
<keyword evidence="2" id="KW-0238">DNA-binding</keyword>
<dbReference type="GO" id="GO:0003677">
    <property type="term" value="F:DNA binding"/>
    <property type="evidence" value="ECO:0007669"/>
    <property type="project" value="UniProtKB-KW"/>
</dbReference>
<dbReference type="OrthoDB" id="2194986at2"/>
<feature type="domain" description="HTH cro/C1-type" evidence="1">
    <location>
        <begin position="4"/>
        <end position="60"/>
    </location>
</feature>
<sequence>MTLLDVYLQRNGVKRYDVYKKTGISQQTLASAGKKSIDRYSTKILKAVAETLNKTPGTVLDELFLLEKEHPIYEAHNAEELLIAFKNKEEQIVIKNEFCQTVRHFAKSQLSETESLGFDLGGAGVMSILSTAVLAIFDKFSEGTAEEKEIEKNMRRYKIKENNKDRIVLSLLQLDY</sequence>